<reference evidence="9 10" key="1">
    <citation type="submission" date="2018-05" db="EMBL/GenBank/DDBJ databases">
        <title>Draft genome sequence of Streptococcus panodentis CCUG 70867T.</title>
        <authorList>
            <person name="Salva-Serra F."/>
            <person name="Mendez V."/>
            <person name="Jaen-Luchoro D."/>
            <person name="Gonzales-Siles L."/>
            <person name="Karlsson R."/>
            <person name="Engstrom-Jakobsson H."/>
            <person name="Busquets A."/>
            <person name="Gomila M."/>
            <person name="Pineiro-Iglesias B."/>
            <person name="Bennasar-Figueras A."/>
            <person name="Seeger M."/>
            <person name="Moore E."/>
        </authorList>
    </citation>
    <scope>NUCLEOTIDE SEQUENCE [LARGE SCALE GENOMIC DNA]</scope>
    <source>
        <strain evidence="9 10">CCUG 70867</strain>
    </source>
</reference>
<feature type="transmembrane region" description="Helical" evidence="7">
    <location>
        <begin position="779"/>
        <end position="799"/>
    </location>
</feature>
<dbReference type="PANTHER" id="PTHR30287">
    <property type="entry name" value="MEMBRANE COMPONENT OF PREDICTED ABC SUPERFAMILY METABOLITE UPTAKE TRANSPORTER"/>
    <property type="match status" value="1"/>
</dbReference>
<dbReference type="Pfam" id="PF02687">
    <property type="entry name" value="FtsX"/>
    <property type="match status" value="2"/>
</dbReference>
<dbReference type="InterPro" id="IPR003838">
    <property type="entry name" value="ABC3_permease_C"/>
</dbReference>
<evidence type="ECO:0000313" key="10">
    <source>
        <dbReference type="Proteomes" id="UP001519349"/>
    </source>
</evidence>
<proteinExistence type="predicted"/>
<evidence type="ECO:0000259" key="8">
    <source>
        <dbReference type="Pfam" id="PF02687"/>
    </source>
</evidence>
<keyword evidence="10" id="KW-1185">Reference proteome</keyword>
<keyword evidence="5 7" id="KW-0472">Membrane</keyword>
<evidence type="ECO:0000256" key="7">
    <source>
        <dbReference type="SAM" id="Phobius"/>
    </source>
</evidence>
<dbReference type="InterPro" id="IPR038766">
    <property type="entry name" value="Membrane_comp_ABC_pdt"/>
</dbReference>
<feature type="coiled-coil region" evidence="6">
    <location>
        <begin position="515"/>
        <end position="574"/>
    </location>
</feature>
<keyword evidence="3 7" id="KW-0812">Transmembrane</keyword>
<dbReference type="SUPFAM" id="SSF57997">
    <property type="entry name" value="Tropomyosin"/>
    <property type="match status" value="1"/>
</dbReference>
<evidence type="ECO:0000256" key="3">
    <source>
        <dbReference type="ARBA" id="ARBA00022692"/>
    </source>
</evidence>
<sequence length="1144" mass="125146">MSYKTYWKDIRQSFRQSKGRVISIASLMALGSFALVGLKVTGPNIRTTGEHYFRDYQAADLAVISDYGLSSSDQQLLDSLDGKAQVEYSYMKDAVIKDTSRSVRILSASQQVSKPDLVEGKLPSKDNEIALTAAYRKDYQLGQEISFTEKAGLNGKTVLRSPTFKIVGFVNSVDMISNVNLGKSTAGTGELDGYGVVAPSAFDSDVYMVARIRYKDLSTLSPYSQTYIDKVYEDKKAVEALLAGQPQLRLNSLKTDANSQIQEGENKIADVKRQLSDASQQLQDGQGQISQGESQLAQGQEQIASAENQLASGASQLADGQNQLASSWSQLQSGRAQLDSGWAELNTKKAELDSARTELDAAWTALSGKKAELDSAAAQLEAGRSQLTQAQADIDANTAKLTALQAQLEAAASEEEKAQISQLIAQLEAGLAAARSSYEAGAAALAAQTANYEAGLAAYQQAFDTLNGKEAAYQSGLDQYQAALAALNSREAQYQAGLAQYQAGRSTLAQKAAEYQSGQSQLAQAQATLAQKTQELADAKKALAEKTGEYDEKKAEADKGLAEKEKELADAKEKVRQLGLPTYNVYSRREVPGSEGYVSYENNSNIIDAVGNIFPVVLYFVAALVTFTTMARFVDEERIKAGTFKALGYDNQHIIRKFVIYGLVTSMTGTVLGITAGHLLLPTIIYNTYGPNMSVPKMELHFYPWITLLSILLALISAVLPAYLVARKELTEKPAQLLLPKPPASGSKILLERIRPIWSRLSFTQKVTARNIFRYKQRMLMTIFGVCGSIALLFGGLGIRSSIADLNTRQFGEIIKYDMIVAKTDYVTDRQAQEIDSLLDSASVRSDLAVHYEEVSKIAGKKNDQQKITLLTASDRNAKDFSDYIALENRENRQKLSLDQEGAIISEKLASLTKTKIGDELTVQDANGRDITVKVSGITEMYMGHFIFMNNSYYKKVFRQTASDNAYMVKLKDGSSKNTDKVAADFMELSGVKGIVQNTILKEQVNTIVNSLNKVMYVLIISSVLLAIVILYNLTNINVAERLRELSTIKVLGFFDKEVTLYIYRETIYLSLIGILAGFASGLALHAYMTAIIPPDAVMFNPAVGGPVYLFPTLVVVAILTVLGFVVNHWLKRVDMLEALKSVE</sequence>
<organism evidence="9 10">
    <name type="scientific">Streptococcus panodentis</name>
    <dbReference type="NCBI Taxonomy" id="1581472"/>
    <lineage>
        <taxon>Bacteria</taxon>
        <taxon>Bacillati</taxon>
        <taxon>Bacillota</taxon>
        <taxon>Bacilli</taxon>
        <taxon>Lactobacillales</taxon>
        <taxon>Streptococcaceae</taxon>
        <taxon>Streptococcus</taxon>
    </lineage>
</organism>
<evidence type="ECO:0000313" key="9">
    <source>
        <dbReference type="EMBL" id="MBP2621700.1"/>
    </source>
</evidence>
<gene>
    <name evidence="9" type="ORF">DHL47_10305</name>
</gene>
<name>A0ABS5AYP0_9STRE</name>
<protein>
    <submittedName>
        <fullName evidence="9">ABC transporter permease</fullName>
    </submittedName>
</protein>
<feature type="transmembrane region" description="Helical" evidence="7">
    <location>
        <begin position="21"/>
        <end position="38"/>
    </location>
</feature>
<evidence type="ECO:0000256" key="1">
    <source>
        <dbReference type="ARBA" id="ARBA00004651"/>
    </source>
</evidence>
<dbReference type="Gene3D" id="1.20.5.340">
    <property type="match status" value="1"/>
</dbReference>
<feature type="transmembrane region" description="Helical" evidence="7">
    <location>
        <begin position="1067"/>
        <end position="1089"/>
    </location>
</feature>
<dbReference type="RefSeq" id="WP_209551764.1">
    <property type="nucleotide sequence ID" value="NZ_QFAY01000022.1"/>
</dbReference>
<keyword evidence="2" id="KW-1003">Cell membrane</keyword>
<feature type="transmembrane region" description="Helical" evidence="7">
    <location>
        <begin position="658"/>
        <end position="685"/>
    </location>
</feature>
<feature type="transmembrane region" description="Helical" evidence="7">
    <location>
        <begin position="613"/>
        <end position="634"/>
    </location>
</feature>
<dbReference type="Proteomes" id="UP001519349">
    <property type="component" value="Unassembled WGS sequence"/>
</dbReference>
<accession>A0ABS5AYP0</accession>
<feature type="transmembrane region" description="Helical" evidence="7">
    <location>
        <begin position="1015"/>
        <end position="1034"/>
    </location>
</feature>
<keyword evidence="6" id="KW-0175">Coiled coil</keyword>
<dbReference type="EMBL" id="QFAY01000022">
    <property type="protein sequence ID" value="MBP2621700.1"/>
    <property type="molecule type" value="Genomic_DNA"/>
</dbReference>
<dbReference type="PANTHER" id="PTHR30287:SF1">
    <property type="entry name" value="INNER MEMBRANE PROTEIN"/>
    <property type="match status" value="1"/>
</dbReference>
<evidence type="ECO:0000256" key="2">
    <source>
        <dbReference type="ARBA" id="ARBA00022475"/>
    </source>
</evidence>
<keyword evidence="4 7" id="KW-1133">Transmembrane helix</keyword>
<feature type="coiled-coil region" evidence="6">
    <location>
        <begin position="254"/>
        <end position="309"/>
    </location>
</feature>
<dbReference type="Gene3D" id="1.10.287.1490">
    <property type="match status" value="1"/>
</dbReference>
<evidence type="ECO:0000256" key="4">
    <source>
        <dbReference type="ARBA" id="ARBA00022989"/>
    </source>
</evidence>
<feature type="domain" description="ABC3 transporter permease C-terminal" evidence="8">
    <location>
        <begin position="1018"/>
        <end position="1126"/>
    </location>
</feature>
<feature type="transmembrane region" description="Helical" evidence="7">
    <location>
        <begin position="1109"/>
        <end position="1131"/>
    </location>
</feature>
<evidence type="ECO:0000256" key="5">
    <source>
        <dbReference type="ARBA" id="ARBA00023136"/>
    </source>
</evidence>
<feature type="coiled-coil region" evidence="6">
    <location>
        <begin position="373"/>
        <end position="430"/>
    </location>
</feature>
<feature type="transmembrane region" description="Helical" evidence="7">
    <location>
        <begin position="705"/>
        <end position="726"/>
    </location>
</feature>
<comment type="subcellular location">
    <subcellularLocation>
        <location evidence="1">Cell membrane</location>
        <topology evidence="1">Multi-pass membrane protein</topology>
    </subcellularLocation>
</comment>
<evidence type="ECO:0000256" key="6">
    <source>
        <dbReference type="SAM" id="Coils"/>
    </source>
</evidence>
<comment type="caution">
    <text evidence="9">The sequence shown here is derived from an EMBL/GenBank/DDBJ whole genome shotgun (WGS) entry which is preliminary data.</text>
</comment>
<feature type="domain" description="ABC3 transporter permease C-terminal" evidence="8">
    <location>
        <begin position="612"/>
        <end position="729"/>
    </location>
</feature>